<feature type="compositionally biased region" description="Polar residues" evidence="1">
    <location>
        <begin position="1"/>
        <end position="20"/>
    </location>
</feature>
<dbReference type="VEuPathDB" id="FungiDB:RhiirFUN_014188"/>
<dbReference type="OrthoDB" id="2336447at2759"/>
<proteinExistence type="predicted"/>
<evidence type="ECO:0000313" key="4">
    <source>
        <dbReference type="EMBL" id="PKC64719.1"/>
    </source>
</evidence>
<gene>
    <name evidence="2" type="ORF">CHRIB12_LOCUS23966</name>
    <name evidence="4" type="ORF">RhiirA1_462035</name>
    <name evidence="3" type="ORF">RhiirA5_435529</name>
</gene>
<sequence>MNTCEKSILSEKNTSTLNEKSTLDGKSDTSTLIEKTDNEEGKNTPSTKRTFNSLGNFPNPFNSLGTFSKTFNSLGTLSKTSNPLETFSKTFDSLGTFSKPSNSLEIIPYELKPII</sequence>
<dbReference type="EMBL" id="LLXH01000610">
    <property type="protein sequence ID" value="PKC64719.1"/>
    <property type="molecule type" value="Genomic_DNA"/>
</dbReference>
<reference evidence="3 6" key="2">
    <citation type="submission" date="2017-09" db="EMBL/GenBank/DDBJ databases">
        <title>Extensive intraspecific genome diversity in a model arbuscular mycorrhizal fungus.</title>
        <authorList>
            <person name="Chen E.C."/>
            <person name="Morin E."/>
            <person name="Beaudet D."/>
            <person name="Noel J."/>
            <person name="Ndikumana S."/>
            <person name="Charron P."/>
            <person name="St-Onge C."/>
            <person name="Giorgi J."/>
            <person name="Grigoriev I.V."/>
            <person name="Roux C."/>
            <person name="Martin F.M."/>
            <person name="Corradi N."/>
        </authorList>
    </citation>
    <scope>NUCLEOTIDE SEQUENCE [LARGE SCALE GENOMIC DNA]</scope>
    <source>
        <strain evidence="3 6">A5</strain>
    </source>
</reference>
<accession>A0A2I1EAJ0</accession>
<evidence type="ECO:0000256" key="1">
    <source>
        <dbReference type="SAM" id="MobiDB-lite"/>
    </source>
</evidence>
<dbReference type="VEuPathDB" id="FungiDB:RhiirA1_462035"/>
<name>A0A2I1EAJ0_9GLOM</name>
<reference evidence="2" key="5">
    <citation type="submission" date="2020-05" db="EMBL/GenBank/DDBJ databases">
        <authorList>
            <person name="Rincon C."/>
            <person name="Sanders R I."/>
            <person name="Robbins C."/>
            <person name="Chaturvedi A."/>
        </authorList>
    </citation>
    <scope>NUCLEOTIDE SEQUENCE</scope>
    <source>
        <strain evidence="2">CHB12</strain>
    </source>
</reference>
<dbReference type="VEuPathDB" id="FungiDB:FUN_022007"/>
<protein>
    <submittedName>
        <fullName evidence="3">Uncharacterized protein</fullName>
    </submittedName>
</protein>
<evidence type="ECO:0000313" key="6">
    <source>
        <dbReference type="Proteomes" id="UP000232722"/>
    </source>
</evidence>
<reference evidence="3 6" key="1">
    <citation type="submission" date="2016-04" db="EMBL/GenBank/DDBJ databases">
        <title>Genome analyses suggest a sexual origin of heterokaryosis in a supposedly ancient asexual fungus.</title>
        <authorList>
            <person name="Ropars J."/>
            <person name="Sedzielewska K."/>
            <person name="Noel J."/>
            <person name="Charron P."/>
            <person name="Farinelli L."/>
            <person name="Marton T."/>
            <person name="Kruger M."/>
            <person name="Pelin A."/>
            <person name="Brachmann A."/>
            <person name="Corradi N."/>
        </authorList>
    </citation>
    <scope>NUCLEOTIDE SEQUENCE [LARGE SCALE GENOMIC DNA]</scope>
    <source>
        <strain evidence="3 6">A5</strain>
    </source>
</reference>
<evidence type="ECO:0000313" key="3">
    <source>
        <dbReference type="EMBL" id="PKB96065.1"/>
    </source>
</evidence>
<dbReference type="Proteomes" id="UP000232688">
    <property type="component" value="Unassembled WGS sequence"/>
</dbReference>
<organism evidence="3 6">
    <name type="scientific">Rhizophagus irregularis</name>
    <dbReference type="NCBI Taxonomy" id="588596"/>
    <lineage>
        <taxon>Eukaryota</taxon>
        <taxon>Fungi</taxon>
        <taxon>Fungi incertae sedis</taxon>
        <taxon>Mucoromycota</taxon>
        <taxon>Glomeromycotina</taxon>
        <taxon>Glomeromycetes</taxon>
        <taxon>Glomerales</taxon>
        <taxon>Glomeraceae</taxon>
        <taxon>Rhizophagus</taxon>
    </lineage>
</organism>
<evidence type="ECO:0000313" key="2">
    <source>
        <dbReference type="EMBL" id="CAB5395684.1"/>
    </source>
</evidence>
<dbReference type="AlphaFoldDB" id="A0A2I1EAJ0"/>
<dbReference type="Proteomes" id="UP000232722">
    <property type="component" value="Unassembled WGS sequence"/>
</dbReference>
<feature type="compositionally biased region" description="Polar residues" evidence="1">
    <location>
        <begin position="43"/>
        <end position="55"/>
    </location>
</feature>
<reference evidence="4 5" key="4">
    <citation type="submission" date="2017-10" db="EMBL/GenBank/DDBJ databases">
        <title>Genome analyses suggest a sexual origin of heterokaryosis in a supposedly ancient asexual fungus.</title>
        <authorList>
            <person name="Corradi N."/>
            <person name="Sedzielewska K."/>
            <person name="Noel J."/>
            <person name="Charron P."/>
            <person name="Farinelli L."/>
            <person name="Marton T."/>
            <person name="Kruger M."/>
            <person name="Pelin A."/>
            <person name="Brachmann A."/>
            <person name="Corradi N."/>
        </authorList>
    </citation>
    <scope>NUCLEOTIDE SEQUENCE [LARGE SCALE GENOMIC DNA]</scope>
    <source>
        <strain evidence="4 5">A1</strain>
    </source>
</reference>
<dbReference type="EMBL" id="LLXJ01004200">
    <property type="protein sequence ID" value="PKB96065.1"/>
    <property type="molecule type" value="Genomic_DNA"/>
</dbReference>
<dbReference type="EMBL" id="CAGKOT010000102">
    <property type="protein sequence ID" value="CAB5395684.1"/>
    <property type="molecule type" value="Genomic_DNA"/>
</dbReference>
<comment type="caution">
    <text evidence="3">The sequence shown here is derived from an EMBL/GenBank/DDBJ whole genome shotgun (WGS) entry which is preliminary data.</text>
</comment>
<evidence type="ECO:0000313" key="5">
    <source>
        <dbReference type="Proteomes" id="UP000232688"/>
    </source>
</evidence>
<reference evidence="4 5" key="3">
    <citation type="submission" date="2017-10" db="EMBL/GenBank/DDBJ databases">
        <title>Extensive intraspecific genome diversity in a model arbuscular mycorrhizal fungus.</title>
        <authorList>
            <person name="Chen E.C.H."/>
            <person name="Morin E."/>
            <person name="Baudet D."/>
            <person name="Noel J."/>
            <person name="Ndikumana S."/>
            <person name="Charron P."/>
            <person name="St-Onge C."/>
            <person name="Giorgi J."/>
            <person name="Grigoriev I.V."/>
            <person name="Roux C."/>
            <person name="Martin F.M."/>
            <person name="Corradi N."/>
        </authorList>
    </citation>
    <scope>NUCLEOTIDE SEQUENCE [LARGE SCALE GENOMIC DNA]</scope>
    <source>
        <strain evidence="4 5">A1</strain>
    </source>
</reference>
<dbReference type="Proteomes" id="UP000684084">
    <property type="component" value="Unassembled WGS sequence"/>
</dbReference>
<feature type="region of interest" description="Disordered" evidence="1">
    <location>
        <begin position="1"/>
        <end position="55"/>
    </location>
</feature>